<reference evidence="7 8" key="1">
    <citation type="journal article" date="2015" name="Genome Biol. Evol.">
        <title>Comparative Genomics of a Bacterivorous Green Alga Reveals Evolutionary Causalities and Consequences of Phago-Mixotrophic Mode of Nutrition.</title>
        <authorList>
            <person name="Burns J.A."/>
            <person name="Paasch A."/>
            <person name="Narechania A."/>
            <person name="Kim E."/>
        </authorList>
    </citation>
    <scope>NUCLEOTIDE SEQUENCE [LARGE SCALE GENOMIC DNA]</scope>
    <source>
        <strain evidence="7 8">PLY_AMNH</strain>
    </source>
</reference>
<keyword evidence="5" id="KW-0819">tRNA processing</keyword>
<comment type="subcellular location">
    <subcellularLocation>
        <location evidence="2">Cytoplasm</location>
    </subcellularLocation>
    <subcellularLocation>
        <location evidence="1">Nucleus</location>
    </subcellularLocation>
</comment>
<dbReference type="GO" id="GO:0005737">
    <property type="term" value="C:cytoplasm"/>
    <property type="evidence" value="ECO:0007669"/>
    <property type="project" value="UniProtKB-SubCell"/>
</dbReference>
<evidence type="ECO:0000256" key="4">
    <source>
        <dbReference type="ARBA" id="ARBA00022490"/>
    </source>
</evidence>
<evidence type="ECO:0000256" key="2">
    <source>
        <dbReference type="ARBA" id="ARBA00004496"/>
    </source>
</evidence>
<protein>
    <recommendedName>
        <fullName evidence="9">Transcription factor Pcc1</fullName>
    </recommendedName>
</protein>
<dbReference type="InterPro" id="IPR015419">
    <property type="entry name" value="CTAG/Pcc1"/>
</dbReference>
<evidence type="ECO:0000256" key="3">
    <source>
        <dbReference type="ARBA" id="ARBA00007073"/>
    </source>
</evidence>
<dbReference type="GO" id="GO:0005634">
    <property type="term" value="C:nucleus"/>
    <property type="evidence" value="ECO:0007669"/>
    <property type="project" value="UniProtKB-SubCell"/>
</dbReference>
<keyword evidence="8" id="KW-1185">Reference proteome</keyword>
<dbReference type="EMBL" id="LGRX02001189">
    <property type="protein sequence ID" value="KAK3286690.1"/>
    <property type="molecule type" value="Genomic_DNA"/>
</dbReference>
<evidence type="ECO:0000256" key="5">
    <source>
        <dbReference type="ARBA" id="ARBA00022694"/>
    </source>
</evidence>
<dbReference type="PANTHER" id="PTHR31283:SF5">
    <property type="entry name" value="EKC_KEOPS COMPLEX SUBUNIT LAGE3"/>
    <property type="match status" value="1"/>
</dbReference>
<evidence type="ECO:0008006" key="9">
    <source>
        <dbReference type="Google" id="ProtNLM"/>
    </source>
</evidence>
<accession>A0AAE0GYE8</accession>
<keyword evidence="6" id="KW-0539">Nucleus</keyword>
<dbReference type="Gene3D" id="3.30.310.50">
    <property type="entry name" value="Alpha-D-phosphohexomutase, C-terminal domain"/>
    <property type="match status" value="1"/>
</dbReference>
<keyword evidence="4" id="KW-0963">Cytoplasm</keyword>
<dbReference type="GO" id="GO:0070525">
    <property type="term" value="P:tRNA threonylcarbamoyladenosine metabolic process"/>
    <property type="evidence" value="ECO:0007669"/>
    <property type="project" value="TreeGrafter"/>
</dbReference>
<organism evidence="7 8">
    <name type="scientific">Cymbomonas tetramitiformis</name>
    <dbReference type="NCBI Taxonomy" id="36881"/>
    <lineage>
        <taxon>Eukaryota</taxon>
        <taxon>Viridiplantae</taxon>
        <taxon>Chlorophyta</taxon>
        <taxon>Pyramimonadophyceae</taxon>
        <taxon>Pyramimonadales</taxon>
        <taxon>Pyramimonadaceae</taxon>
        <taxon>Cymbomonas</taxon>
    </lineage>
</organism>
<evidence type="ECO:0000313" key="8">
    <source>
        <dbReference type="Proteomes" id="UP001190700"/>
    </source>
</evidence>
<dbReference type="AlphaFoldDB" id="A0AAE0GYE8"/>
<dbReference type="Pfam" id="PF09341">
    <property type="entry name" value="Pcc1"/>
    <property type="match status" value="1"/>
</dbReference>
<comment type="similarity">
    <text evidence="3">Belongs to the CTAG/PCC1 family.</text>
</comment>
<evidence type="ECO:0000256" key="1">
    <source>
        <dbReference type="ARBA" id="ARBA00004123"/>
    </source>
</evidence>
<dbReference type="GO" id="GO:0000408">
    <property type="term" value="C:EKC/KEOPS complex"/>
    <property type="evidence" value="ECO:0007669"/>
    <property type="project" value="TreeGrafter"/>
</dbReference>
<dbReference type="PANTHER" id="PTHR31283">
    <property type="entry name" value="EKC/KEOPS COMPLEX SUBUNIT PCC1 FAMILY MEMBER"/>
    <property type="match status" value="1"/>
</dbReference>
<comment type="caution">
    <text evidence="7">The sequence shown here is derived from an EMBL/GenBank/DDBJ whole genome shotgun (WGS) entry which is preliminary data.</text>
</comment>
<sequence length="84" mass="9441">MDFEYSMQAEYASHAHAQMIMTTLDVDAELNQGKVSRTLHVQDSTLHARFAATEARLLRAAVSSFLDLMTLATKTLEQFEYAAE</sequence>
<dbReference type="GO" id="GO:0008033">
    <property type="term" value="P:tRNA processing"/>
    <property type="evidence" value="ECO:0007669"/>
    <property type="project" value="UniProtKB-KW"/>
</dbReference>
<evidence type="ECO:0000313" key="7">
    <source>
        <dbReference type="EMBL" id="KAK3286690.1"/>
    </source>
</evidence>
<name>A0AAE0GYE8_9CHLO</name>
<dbReference type="FunFam" id="3.30.310.50:FF:000005">
    <property type="entry name" value="L antigen family member 3"/>
    <property type="match status" value="1"/>
</dbReference>
<dbReference type="Proteomes" id="UP001190700">
    <property type="component" value="Unassembled WGS sequence"/>
</dbReference>
<proteinExistence type="inferred from homology"/>
<evidence type="ECO:0000256" key="6">
    <source>
        <dbReference type="ARBA" id="ARBA00023242"/>
    </source>
</evidence>
<gene>
    <name evidence="7" type="ORF">CYMTET_5759</name>
</gene>